<dbReference type="EMBL" id="LBMM01008418">
    <property type="protein sequence ID" value="KMQ88896.1"/>
    <property type="molecule type" value="Genomic_DNA"/>
</dbReference>
<gene>
    <name evidence="4" type="ORF">RF55_11541</name>
</gene>
<comment type="caution">
    <text evidence="4">The sequence shown here is derived from an EMBL/GenBank/DDBJ whole genome shotgun (WGS) entry which is preliminary data.</text>
</comment>
<accession>A0A0J7KFB6</accession>
<dbReference type="PaxDb" id="67767-A0A0J7KFB6"/>
<organism evidence="4 5">
    <name type="scientific">Lasius niger</name>
    <name type="common">Black garden ant</name>
    <dbReference type="NCBI Taxonomy" id="67767"/>
    <lineage>
        <taxon>Eukaryota</taxon>
        <taxon>Metazoa</taxon>
        <taxon>Ecdysozoa</taxon>
        <taxon>Arthropoda</taxon>
        <taxon>Hexapoda</taxon>
        <taxon>Insecta</taxon>
        <taxon>Pterygota</taxon>
        <taxon>Neoptera</taxon>
        <taxon>Endopterygota</taxon>
        <taxon>Hymenoptera</taxon>
        <taxon>Apocrita</taxon>
        <taxon>Aculeata</taxon>
        <taxon>Formicoidea</taxon>
        <taxon>Formicidae</taxon>
        <taxon>Formicinae</taxon>
        <taxon>Lasius</taxon>
        <taxon>Lasius</taxon>
    </lineage>
</organism>
<dbReference type="InterPro" id="IPR029028">
    <property type="entry name" value="Alpha/beta_knot_MTases"/>
</dbReference>
<dbReference type="InterPro" id="IPR029026">
    <property type="entry name" value="tRNA_m1G_MTases_N"/>
</dbReference>
<keyword evidence="1 4" id="KW-0489">Methyltransferase</keyword>
<dbReference type="STRING" id="67767.A0A0J7KFB6"/>
<dbReference type="OrthoDB" id="8120422at2759"/>
<dbReference type="Gene3D" id="3.40.1280.10">
    <property type="match status" value="1"/>
</dbReference>
<dbReference type="GO" id="GO:0008173">
    <property type="term" value="F:RNA methyltransferase activity"/>
    <property type="evidence" value="ECO:0007669"/>
    <property type="project" value="InterPro"/>
</dbReference>
<dbReference type="SUPFAM" id="SSF75217">
    <property type="entry name" value="alpha/beta knot"/>
    <property type="match status" value="1"/>
</dbReference>
<dbReference type="GO" id="GO:0003723">
    <property type="term" value="F:RNA binding"/>
    <property type="evidence" value="ECO:0007669"/>
    <property type="project" value="InterPro"/>
</dbReference>
<dbReference type="PANTHER" id="PTHR46429:SF1">
    <property type="entry name" value="23S RRNA (GUANOSINE-2'-O-)-METHYLTRANSFERASE RLMB"/>
    <property type="match status" value="1"/>
</dbReference>
<dbReference type="Proteomes" id="UP000036403">
    <property type="component" value="Unassembled WGS sequence"/>
</dbReference>
<evidence type="ECO:0000256" key="1">
    <source>
        <dbReference type="ARBA" id="ARBA00022603"/>
    </source>
</evidence>
<feature type="domain" description="tRNA/rRNA methyltransferase SpoU type" evidence="3">
    <location>
        <begin position="31"/>
        <end position="170"/>
    </location>
</feature>
<protein>
    <submittedName>
        <fullName evidence="4">23s rrna methyltransferase</fullName>
    </submittedName>
</protein>
<dbReference type="GO" id="GO:0005829">
    <property type="term" value="C:cytosol"/>
    <property type="evidence" value="ECO:0007669"/>
    <property type="project" value="TreeGrafter"/>
</dbReference>
<dbReference type="GO" id="GO:0006396">
    <property type="term" value="P:RNA processing"/>
    <property type="evidence" value="ECO:0007669"/>
    <property type="project" value="InterPro"/>
</dbReference>
<keyword evidence="2 4" id="KW-0808">Transferase</keyword>
<evidence type="ECO:0000259" key="3">
    <source>
        <dbReference type="Pfam" id="PF00588"/>
    </source>
</evidence>
<reference evidence="4 5" key="1">
    <citation type="submission" date="2015-04" db="EMBL/GenBank/DDBJ databases">
        <title>Lasius niger genome sequencing.</title>
        <authorList>
            <person name="Konorov E.A."/>
            <person name="Nikitin M.A."/>
            <person name="Kirill M.V."/>
            <person name="Chang P."/>
        </authorList>
    </citation>
    <scope>NUCLEOTIDE SEQUENCE [LARGE SCALE GENOMIC DNA]</scope>
    <source>
        <tissue evidence="4">Whole</tissue>
    </source>
</reference>
<evidence type="ECO:0000313" key="5">
    <source>
        <dbReference type="Proteomes" id="UP000036403"/>
    </source>
</evidence>
<dbReference type="Pfam" id="PF00588">
    <property type="entry name" value="SpoU_methylase"/>
    <property type="match status" value="1"/>
</dbReference>
<dbReference type="PANTHER" id="PTHR46429">
    <property type="entry name" value="23S RRNA (GUANOSINE-2'-O-)-METHYLTRANSFERASE RLMB"/>
    <property type="match status" value="1"/>
</dbReference>
<keyword evidence="5" id="KW-1185">Reference proteome</keyword>
<dbReference type="InterPro" id="IPR001537">
    <property type="entry name" value="SpoU_MeTrfase"/>
</dbReference>
<name>A0A0J7KFB6_LASNI</name>
<evidence type="ECO:0000313" key="4">
    <source>
        <dbReference type="EMBL" id="KMQ88896.1"/>
    </source>
</evidence>
<dbReference type="AlphaFoldDB" id="A0A0J7KFB6"/>
<dbReference type="InterPro" id="IPR004441">
    <property type="entry name" value="rRNA_MeTrfase_TrmH"/>
</dbReference>
<dbReference type="GO" id="GO:0032259">
    <property type="term" value="P:methylation"/>
    <property type="evidence" value="ECO:0007669"/>
    <property type="project" value="UniProtKB-KW"/>
</dbReference>
<evidence type="ECO:0000256" key="2">
    <source>
        <dbReference type="ARBA" id="ARBA00022679"/>
    </source>
</evidence>
<sequence length="175" mass="18735">MDAVHQGIAMKVNPLTNEHTLEEIAAMKGPILVLDQVTDPRNVGSLLRSAAAFNVVAVIVQDRHAPQETGAMAKTASGALDIVPIIRETNLSRAIEILKKNGRWVVGLDADGESLPKAKLDRNKTVLVLGAEGKGMRRLVEGNCDATLSIPMNSVMESFNVSVAGAIALYEINRK</sequence>
<dbReference type="NCBIfam" id="TIGR00186">
    <property type="entry name" value="rRNA_methyl_3"/>
    <property type="match status" value="1"/>
</dbReference>
<proteinExistence type="predicted"/>
<dbReference type="CDD" id="cd18103">
    <property type="entry name" value="SpoU-like_RlmB"/>
    <property type="match status" value="1"/>
</dbReference>